<dbReference type="PANTHER" id="PTHR43214:SF24">
    <property type="entry name" value="TRANSCRIPTIONAL REGULATORY PROTEIN NARL-RELATED"/>
    <property type="match status" value="1"/>
</dbReference>
<dbReference type="InterPro" id="IPR000792">
    <property type="entry name" value="Tscrpt_reg_LuxR_C"/>
</dbReference>
<dbReference type="GO" id="GO:0003677">
    <property type="term" value="F:DNA binding"/>
    <property type="evidence" value="ECO:0007669"/>
    <property type="project" value="UniProtKB-KW"/>
</dbReference>
<dbReference type="AlphaFoldDB" id="A0A1T3NUK1"/>
<dbReference type="SMART" id="SM00421">
    <property type="entry name" value="HTH_LUXR"/>
    <property type="match status" value="1"/>
</dbReference>
<dbReference type="SUPFAM" id="SSF46894">
    <property type="entry name" value="C-terminal effector domain of the bipartite response regulators"/>
    <property type="match status" value="1"/>
</dbReference>
<evidence type="ECO:0000256" key="5">
    <source>
        <dbReference type="PROSITE-ProRule" id="PRU00169"/>
    </source>
</evidence>
<dbReference type="Pfam" id="PF00072">
    <property type="entry name" value="Response_reg"/>
    <property type="match status" value="1"/>
</dbReference>
<dbReference type="SMART" id="SM00448">
    <property type="entry name" value="REC"/>
    <property type="match status" value="1"/>
</dbReference>
<protein>
    <submittedName>
        <fullName evidence="8">DNA-binding response regulator</fullName>
    </submittedName>
</protein>
<evidence type="ECO:0000313" key="8">
    <source>
        <dbReference type="EMBL" id="OPC80342.1"/>
    </source>
</evidence>
<evidence type="ECO:0000256" key="1">
    <source>
        <dbReference type="ARBA" id="ARBA00022553"/>
    </source>
</evidence>
<reference evidence="8 9" key="1">
    <citation type="submission" date="2017-03" db="EMBL/GenBank/DDBJ databases">
        <title>Draft genome sequence of Streptomyces scabrisporus NF3, endophyte isolated from Amphipterygium adstringens.</title>
        <authorList>
            <person name="Vazquez M."/>
            <person name="Ceapa C.D."/>
            <person name="Rodriguez Luna D."/>
            <person name="Sanchez Esquivel S."/>
        </authorList>
    </citation>
    <scope>NUCLEOTIDE SEQUENCE [LARGE SCALE GENOMIC DNA]</scope>
    <source>
        <strain evidence="8 9">NF3</strain>
    </source>
</reference>
<feature type="domain" description="Response regulatory" evidence="7">
    <location>
        <begin position="3"/>
        <end position="119"/>
    </location>
</feature>
<name>A0A1T3NUK1_9ACTN</name>
<dbReference type="RefSeq" id="WP_078974600.1">
    <property type="nucleotide sequence ID" value="NZ_MWQN01000001.1"/>
</dbReference>
<dbReference type="CDD" id="cd06170">
    <property type="entry name" value="LuxR_C_like"/>
    <property type="match status" value="1"/>
</dbReference>
<feature type="domain" description="HTH luxR-type" evidence="6">
    <location>
        <begin position="147"/>
        <end position="212"/>
    </location>
</feature>
<dbReference type="PROSITE" id="PS50110">
    <property type="entry name" value="RESPONSE_REGULATORY"/>
    <property type="match status" value="1"/>
</dbReference>
<feature type="modified residue" description="4-aspartylphosphate" evidence="5">
    <location>
        <position position="54"/>
    </location>
</feature>
<organism evidence="8 9">
    <name type="scientific">Embleya scabrispora</name>
    <dbReference type="NCBI Taxonomy" id="159449"/>
    <lineage>
        <taxon>Bacteria</taxon>
        <taxon>Bacillati</taxon>
        <taxon>Actinomycetota</taxon>
        <taxon>Actinomycetes</taxon>
        <taxon>Kitasatosporales</taxon>
        <taxon>Streptomycetaceae</taxon>
        <taxon>Embleya</taxon>
    </lineage>
</organism>
<keyword evidence="3 8" id="KW-0238">DNA-binding</keyword>
<dbReference type="PANTHER" id="PTHR43214">
    <property type="entry name" value="TWO-COMPONENT RESPONSE REGULATOR"/>
    <property type="match status" value="1"/>
</dbReference>
<keyword evidence="1 5" id="KW-0597">Phosphoprotein</keyword>
<dbReference type="InterPro" id="IPR016032">
    <property type="entry name" value="Sig_transdc_resp-reg_C-effctor"/>
</dbReference>
<comment type="caution">
    <text evidence="8">The sequence shown here is derived from an EMBL/GenBank/DDBJ whole genome shotgun (WGS) entry which is preliminary data.</text>
</comment>
<dbReference type="Gene3D" id="3.40.50.2300">
    <property type="match status" value="1"/>
</dbReference>
<sequence length="216" mass="23393">MIRLLLVDDERMVCAHLRTILGGAEDIDIVGEAYDGAEALEQVVRHRPDLVLLDLHMPGVDGLTALRRMVRLDAPPKVVVLTTIDTDDHVLRALHTGAVGFLLKDTPPEDLVALLRVAVEGNTVLSPAAARSLIGASAARETARREARHTIRDLTEQETRILACLGEGMSNAQIAARLYLTEPTVKAYVSRTLTKLSCTNRTQAGLIAHNAGLTLD</sequence>
<accession>A0A1T3NUK1</accession>
<evidence type="ECO:0000259" key="6">
    <source>
        <dbReference type="PROSITE" id="PS50043"/>
    </source>
</evidence>
<evidence type="ECO:0000313" key="9">
    <source>
        <dbReference type="Proteomes" id="UP000190037"/>
    </source>
</evidence>
<dbReference type="OrthoDB" id="9808843at2"/>
<dbReference type="PROSITE" id="PS50043">
    <property type="entry name" value="HTH_LUXR_2"/>
    <property type="match status" value="1"/>
</dbReference>
<dbReference type="STRING" id="159449.B4N89_04725"/>
<gene>
    <name evidence="8" type="ORF">B4N89_04725</name>
</gene>
<dbReference type="GO" id="GO:0000160">
    <property type="term" value="P:phosphorelay signal transduction system"/>
    <property type="evidence" value="ECO:0007669"/>
    <property type="project" value="InterPro"/>
</dbReference>
<dbReference type="InterPro" id="IPR001789">
    <property type="entry name" value="Sig_transdc_resp-reg_receiver"/>
</dbReference>
<dbReference type="CDD" id="cd17535">
    <property type="entry name" value="REC_NarL-like"/>
    <property type="match status" value="1"/>
</dbReference>
<dbReference type="InterPro" id="IPR058245">
    <property type="entry name" value="NreC/VraR/RcsB-like_REC"/>
</dbReference>
<keyword evidence="9" id="KW-1185">Reference proteome</keyword>
<keyword evidence="2" id="KW-0805">Transcription regulation</keyword>
<dbReference type="InterPro" id="IPR039420">
    <property type="entry name" value="WalR-like"/>
</dbReference>
<dbReference type="Proteomes" id="UP000190037">
    <property type="component" value="Unassembled WGS sequence"/>
</dbReference>
<dbReference type="EMBL" id="MWQN01000001">
    <property type="protein sequence ID" value="OPC80342.1"/>
    <property type="molecule type" value="Genomic_DNA"/>
</dbReference>
<evidence type="ECO:0000256" key="4">
    <source>
        <dbReference type="ARBA" id="ARBA00023163"/>
    </source>
</evidence>
<dbReference type="Pfam" id="PF00196">
    <property type="entry name" value="GerE"/>
    <property type="match status" value="1"/>
</dbReference>
<dbReference type="PROSITE" id="PS00622">
    <property type="entry name" value="HTH_LUXR_1"/>
    <property type="match status" value="1"/>
</dbReference>
<dbReference type="GO" id="GO:0006355">
    <property type="term" value="P:regulation of DNA-templated transcription"/>
    <property type="evidence" value="ECO:0007669"/>
    <property type="project" value="InterPro"/>
</dbReference>
<dbReference type="InterPro" id="IPR011006">
    <property type="entry name" value="CheY-like_superfamily"/>
</dbReference>
<keyword evidence="4" id="KW-0804">Transcription</keyword>
<dbReference type="PRINTS" id="PR00038">
    <property type="entry name" value="HTHLUXR"/>
</dbReference>
<proteinExistence type="predicted"/>
<evidence type="ECO:0000256" key="3">
    <source>
        <dbReference type="ARBA" id="ARBA00023125"/>
    </source>
</evidence>
<evidence type="ECO:0000256" key="2">
    <source>
        <dbReference type="ARBA" id="ARBA00023015"/>
    </source>
</evidence>
<dbReference type="SUPFAM" id="SSF52172">
    <property type="entry name" value="CheY-like"/>
    <property type="match status" value="1"/>
</dbReference>
<evidence type="ECO:0000259" key="7">
    <source>
        <dbReference type="PROSITE" id="PS50110"/>
    </source>
</evidence>